<name>A0A6A1UTY4_9ROSI</name>
<reference evidence="2 3" key="1">
    <citation type="journal article" date="2019" name="Plant Biotechnol. J.">
        <title>The red bayberry genome and genetic basis of sex determination.</title>
        <authorList>
            <person name="Jia H.M."/>
            <person name="Jia H.J."/>
            <person name="Cai Q.L."/>
            <person name="Wang Y."/>
            <person name="Zhao H.B."/>
            <person name="Yang W.F."/>
            <person name="Wang G.Y."/>
            <person name="Li Y.H."/>
            <person name="Zhan D.L."/>
            <person name="Shen Y.T."/>
            <person name="Niu Q.F."/>
            <person name="Chang L."/>
            <person name="Qiu J."/>
            <person name="Zhao L."/>
            <person name="Xie H.B."/>
            <person name="Fu W.Y."/>
            <person name="Jin J."/>
            <person name="Li X.W."/>
            <person name="Jiao Y."/>
            <person name="Zhou C.C."/>
            <person name="Tu T."/>
            <person name="Chai C.Y."/>
            <person name="Gao J.L."/>
            <person name="Fan L.J."/>
            <person name="van de Weg E."/>
            <person name="Wang J.Y."/>
            <person name="Gao Z.S."/>
        </authorList>
    </citation>
    <scope>NUCLEOTIDE SEQUENCE [LARGE SCALE GENOMIC DNA]</scope>
    <source>
        <tissue evidence="2">Leaves</tissue>
    </source>
</reference>
<accession>A0A6A1UTY4</accession>
<evidence type="ECO:0000256" key="1">
    <source>
        <dbReference type="SAM" id="MobiDB-lite"/>
    </source>
</evidence>
<feature type="region of interest" description="Disordered" evidence="1">
    <location>
        <begin position="332"/>
        <end position="357"/>
    </location>
</feature>
<keyword evidence="3" id="KW-1185">Reference proteome</keyword>
<proteinExistence type="predicted"/>
<sequence>MPNLPILHLEMDSVVRASKAFPLMLNDSTARSTEPDPIDGSGILPHFQNMDIPVRVQRRFGLKHQTVPDDNDTGLLLSGGVERTVGSLKHGIGQEELEDDARPKCGKVLLAPGGSMGEYYLADLFRMGFSKGGATGSHNKGNKSGRGGKTGRENLKQLMGVSDFSDNDKAKEAEGNWYDRGKPVKPWVTVRHSGIVQATTERIVVGIPGMKQYTLDRVLVPGHGTVPEERRDAQPRLWGLNRAIRGHLDRHKEERKKERKKMLTFMSEQTLDVDPYIVVVKLWTYVTESFEVFVGYKPHWYLKDPLAPPVPLVEDLSLVDVDLALLHVVPPPPAPPVEGNGDNEIIDLTSDTESEMD</sequence>
<dbReference type="Proteomes" id="UP000516437">
    <property type="component" value="Chromosome 8"/>
</dbReference>
<organism evidence="2 3">
    <name type="scientific">Morella rubra</name>
    <name type="common">Chinese bayberry</name>
    <dbReference type="NCBI Taxonomy" id="262757"/>
    <lineage>
        <taxon>Eukaryota</taxon>
        <taxon>Viridiplantae</taxon>
        <taxon>Streptophyta</taxon>
        <taxon>Embryophyta</taxon>
        <taxon>Tracheophyta</taxon>
        <taxon>Spermatophyta</taxon>
        <taxon>Magnoliopsida</taxon>
        <taxon>eudicotyledons</taxon>
        <taxon>Gunneridae</taxon>
        <taxon>Pentapetalae</taxon>
        <taxon>rosids</taxon>
        <taxon>fabids</taxon>
        <taxon>Fagales</taxon>
        <taxon>Myricaceae</taxon>
        <taxon>Morella</taxon>
    </lineage>
</organism>
<gene>
    <name evidence="2" type="ORF">CJ030_MR8G027629</name>
</gene>
<evidence type="ECO:0000313" key="2">
    <source>
        <dbReference type="EMBL" id="KAB1203855.1"/>
    </source>
</evidence>
<evidence type="ECO:0000313" key="3">
    <source>
        <dbReference type="Proteomes" id="UP000516437"/>
    </source>
</evidence>
<feature type="region of interest" description="Disordered" evidence="1">
    <location>
        <begin position="132"/>
        <end position="152"/>
    </location>
</feature>
<comment type="caution">
    <text evidence="2">The sequence shown here is derived from an EMBL/GenBank/DDBJ whole genome shotgun (WGS) entry which is preliminary data.</text>
</comment>
<dbReference type="EMBL" id="RXIC02000026">
    <property type="protein sequence ID" value="KAB1203855.1"/>
    <property type="molecule type" value="Genomic_DNA"/>
</dbReference>
<protein>
    <submittedName>
        <fullName evidence="2">Uncharacterized protein</fullName>
    </submittedName>
</protein>
<dbReference type="AlphaFoldDB" id="A0A6A1UTY4"/>